<comment type="caution">
    <text evidence="1">The sequence shown here is derived from an EMBL/GenBank/DDBJ whole genome shotgun (WGS) entry which is preliminary data.</text>
</comment>
<gene>
    <name evidence="1" type="ORF">LCGC14_2164010</name>
</gene>
<protein>
    <submittedName>
        <fullName evidence="1">Uncharacterized protein</fullName>
    </submittedName>
</protein>
<evidence type="ECO:0000313" key="1">
    <source>
        <dbReference type="EMBL" id="KKL64537.1"/>
    </source>
</evidence>
<name>A0A0F9GN15_9ZZZZ</name>
<dbReference type="AlphaFoldDB" id="A0A0F9GN15"/>
<sequence length="74" mass="8537">MVILSSTKANEREALNGDGELERQCARCNEWWPADTEFYHRNIRHPGGLHLYCKACMSDARRKSYKKSLLATAH</sequence>
<accession>A0A0F9GN15</accession>
<organism evidence="1">
    <name type="scientific">marine sediment metagenome</name>
    <dbReference type="NCBI Taxonomy" id="412755"/>
    <lineage>
        <taxon>unclassified sequences</taxon>
        <taxon>metagenomes</taxon>
        <taxon>ecological metagenomes</taxon>
    </lineage>
</organism>
<reference evidence="1" key="1">
    <citation type="journal article" date="2015" name="Nature">
        <title>Complex archaea that bridge the gap between prokaryotes and eukaryotes.</title>
        <authorList>
            <person name="Spang A."/>
            <person name="Saw J.H."/>
            <person name="Jorgensen S.L."/>
            <person name="Zaremba-Niedzwiedzka K."/>
            <person name="Martijn J."/>
            <person name="Lind A.E."/>
            <person name="van Eijk R."/>
            <person name="Schleper C."/>
            <person name="Guy L."/>
            <person name="Ettema T.J."/>
        </authorList>
    </citation>
    <scope>NUCLEOTIDE SEQUENCE</scope>
</reference>
<dbReference type="EMBL" id="LAZR01027813">
    <property type="protein sequence ID" value="KKL64537.1"/>
    <property type="molecule type" value="Genomic_DNA"/>
</dbReference>
<proteinExistence type="predicted"/>